<dbReference type="PANTHER" id="PTHR11412">
    <property type="entry name" value="MACROGLOBULIN / COMPLEMENT"/>
    <property type="match status" value="1"/>
</dbReference>
<dbReference type="InterPro" id="IPR019742">
    <property type="entry name" value="MacrogloblnA2_CS"/>
</dbReference>
<comment type="caution">
    <text evidence="9">The sequence shown here is derived from an EMBL/GenBank/DDBJ whole genome shotgun (WGS) entry which is preliminary data.</text>
</comment>
<dbReference type="GO" id="GO:0004867">
    <property type="term" value="F:serine-type endopeptidase inhibitor activity"/>
    <property type="evidence" value="ECO:0007669"/>
    <property type="project" value="UniProtKB-KW"/>
</dbReference>
<sequence>MAAGGEQNNVPSPVPTNGFQVVDVVRKFFPELVVQRPMFVTLDLPMTIIRGEEYCFTATVFSYYNATLPIMVTLDKSENFSNIHVGLDRNNKLKLTPETAYYTYYLGDIEMNEMRSLRWCFFPVVLGPIPVRVSALTNVQGLSDAVERVIICKPEGLPRAQSISSIADLSQTGSWRSTVDIDFPDVAVNGSERLEVTASGNVLASVFDGLDELLRMPYGCGEQNMLNFAPNIFLLEFYMSTDTLTTDLKEKAVKYMLAGYQIEITYQHKDGGYSTFGERDEKASTW</sequence>
<dbReference type="InterPro" id="IPR001599">
    <property type="entry name" value="Macroglobln_a2"/>
</dbReference>
<dbReference type="EMBL" id="BMAT01008554">
    <property type="protein sequence ID" value="GFR87662.1"/>
    <property type="molecule type" value="Genomic_DNA"/>
</dbReference>
<dbReference type="Proteomes" id="UP000762676">
    <property type="component" value="Unassembled WGS sequence"/>
</dbReference>
<keyword evidence="10" id="KW-1185">Reference proteome</keyword>
<dbReference type="SUPFAM" id="SSF81296">
    <property type="entry name" value="E set domains"/>
    <property type="match status" value="1"/>
</dbReference>
<evidence type="ECO:0000256" key="3">
    <source>
        <dbReference type="ARBA" id="ARBA00022729"/>
    </source>
</evidence>
<dbReference type="Pfam" id="PF00207">
    <property type="entry name" value="A2M"/>
    <property type="match status" value="1"/>
</dbReference>
<comment type="similarity">
    <text evidence="1">Belongs to the protease inhibitor I39 (alpha-2-macroglobulin) family.</text>
</comment>
<dbReference type="SUPFAM" id="SSF48239">
    <property type="entry name" value="Terpenoid cyclases/Protein prenyltransferases"/>
    <property type="match status" value="1"/>
</dbReference>
<dbReference type="InterPro" id="IPR050473">
    <property type="entry name" value="A2M/Complement_sys"/>
</dbReference>
<keyword evidence="6" id="KW-1015">Disulfide bond</keyword>
<keyword evidence="5" id="KW-0882">Thioester bond</keyword>
<protein>
    <submittedName>
        <fullName evidence="9">Alpha-2-macroglobulin-like protein 1</fullName>
    </submittedName>
</protein>
<feature type="domain" description="Alpha-2-macroglobulin" evidence="7">
    <location>
        <begin position="31"/>
        <end position="74"/>
    </location>
</feature>
<dbReference type="PANTHER" id="PTHR11412:SF136">
    <property type="entry name" value="CD109 ANTIGEN"/>
    <property type="match status" value="1"/>
</dbReference>
<dbReference type="SMART" id="SM01419">
    <property type="entry name" value="Thiol-ester_cl"/>
    <property type="match status" value="1"/>
</dbReference>
<dbReference type="Gene3D" id="1.50.10.20">
    <property type="match status" value="1"/>
</dbReference>
<dbReference type="InterPro" id="IPR011626">
    <property type="entry name" value="Alpha-macroglobulin_TED"/>
</dbReference>
<dbReference type="InterPro" id="IPR047565">
    <property type="entry name" value="Alpha-macroglob_thiol-ester_cl"/>
</dbReference>
<dbReference type="AlphaFoldDB" id="A0AAV4GQK6"/>
<accession>A0AAV4GQK6</accession>
<evidence type="ECO:0000259" key="8">
    <source>
        <dbReference type="Pfam" id="PF07678"/>
    </source>
</evidence>
<gene>
    <name evidence="9" type="ORF">ElyMa_004228900</name>
</gene>
<keyword evidence="4" id="KW-0722">Serine protease inhibitor</keyword>
<evidence type="ECO:0000313" key="10">
    <source>
        <dbReference type="Proteomes" id="UP000762676"/>
    </source>
</evidence>
<feature type="domain" description="Alpha-macroglobulin-like TED" evidence="8">
    <location>
        <begin position="199"/>
        <end position="286"/>
    </location>
</feature>
<evidence type="ECO:0000256" key="6">
    <source>
        <dbReference type="ARBA" id="ARBA00023157"/>
    </source>
</evidence>
<dbReference type="InterPro" id="IPR014756">
    <property type="entry name" value="Ig_E-set"/>
</dbReference>
<dbReference type="GO" id="GO:0005615">
    <property type="term" value="C:extracellular space"/>
    <property type="evidence" value="ECO:0007669"/>
    <property type="project" value="InterPro"/>
</dbReference>
<evidence type="ECO:0000313" key="9">
    <source>
        <dbReference type="EMBL" id="GFR87662.1"/>
    </source>
</evidence>
<organism evidence="9 10">
    <name type="scientific">Elysia marginata</name>
    <dbReference type="NCBI Taxonomy" id="1093978"/>
    <lineage>
        <taxon>Eukaryota</taxon>
        <taxon>Metazoa</taxon>
        <taxon>Spiralia</taxon>
        <taxon>Lophotrochozoa</taxon>
        <taxon>Mollusca</taxon>
        <taxon>Gastropoda</taxon>
        <taxon>Heterobranchia</taxon>
        <taxon>Euthyneura</taxon>
        <taxon>Panpulmonata</taxon>
        <taxon>Sacoglossa</taxon>
        <taxon>Placobranchoidea</taxon>
        <taxon>Plakobranchidae</taxon>
        <taxon>Elysia</taxon>
    </lineage>
</organism>
<dbReference type="PROSITE" id="PS00477">
    <property type="entry name" value="ALPHA_2_MACROGLOBULIN"/>
    <property type="match status" value="1"/>
</dbReference>
<reference evidence="9 10" key="1">
    <citation type="journal article" date="2021" name="Elife">
        <title>Chloroplast acquisition without the gene transfer in kleptoplastic sea slugs, Plakobranchus ocellatus.</title>
        <authorList>
            <person name="Maeda T."/>
            <person name="Takahashi S."/>
            <person name="Yoshida T."/>
            <person name="Shimamura S."/>
            <person name="Takaki Y."/>
            <person name="Nagai Y."/>
            <person name="Toyoda A."/>
            <person name="Suzuki Y."/>
            <person name="Arimoto A."/>
            <person name="Ishii H."/>
            <person name="Satoh N."/>
            <person name="Nishiyama T."/>
            <person name="Hasebe M."/>
            <person name="Maruyama T."/>
            <person name="Minagawa J."/>
            <person name="Obokata J."/>
            <person name="Shigenobu S."/>
        </authorList>
    </citation>
    <scope>NUCLEOTIDE SEQUENCE [LARGE SCALE GENOMIC DNA]</scope>
</reference>
<name>A0AAV4GQK6_9GAST</name>
<dbReference type="Pfam" id="PF07678">
    <property type="entry name" value="TED_complement"/>
    <property type="match status" value="1"/>
</dbReference>
<keyword evidence="3" id="KW-0732">Signal</keyword>
<evidence type="ECO:0000256" key="2">
    <source>
        <dbReference type="ARBA" id="ARBA00022690"/>
    </source>
</evidence>
<evidence type="ECO:0000256" key="4">
    <source>
        <dbReference type="ARBA" id="ARBA00022900"/>
    </source>
</evidence>
<evidence type="ECO:0000259" key="7">
    <source>
        <dbReference type="Pfam" id="PF00207"/>
    </source>
</evidence>
<evidence type="ECO:0000256" key="5">
    <source>
        <dbReference type="ARBA" id="ARBA00022966"/>
    </source>
</evidence>
<dbReference type="Gene3D" id="2.60.40.10">
    <property type="entry name" value="Immunoglobulins"/>
    <property type="match status" value="1"/>
</dbReference>
<dbReference type="InterPro" id="IPR008930">
    <property type="entry name" value="Terpenoid_cyclase/PrenylTrfase"/>
</dbReference>
<evidence type="ECO:0000256" key="1">
    <source>
        <dbReference type="ARBA" id="ARBA00010952"/>
    </source>
</evidence>
<keyword evidence="2" id="KW-0646">Protease inhibitor</keyword>
<proteinExistence type="inferred from homology"/>
<dbReference type="InterPro" id="IPR013783">
    <property type="entry name" value="Ig-like_fold"/>
</dbReference>